<protein>
    <recommendedName>
        <fullName evidence="3">Urease accessory protein UreD</fullName>
    </recommendedName>
</protein>
<dbReference type="EMBL" id="QJKC01000002">
    <property type="protein sequence ID" value="PXX50605.1"/>
    <property type="molecule type" value="Genomic_DNA"/>
</dbReference>
<evidence type="ECO:0000313" key="5">
    <source>
        <dbReference type="Proteomes" id="UP000248395"/>
    </source>
</evidence>
<comment type="subcellular location">
    <subcellularLocation>
        <location evidence="3">Cytoplasm</location>
    </subcellularLocation>
</comment>
<keyword evidence="5" id="KW-1185">Reference proteome</keyword>
<comment type="subunit">
    <text evidence="3">UreD, UreF and UreG form a complex that acts as a GTP-hydrolysis-dependent molecular chaperone, activating the urease apoprotein by helping to assemble the nickel containing metallocenter of UreC. The UreE protein probably delivers the nickel.</text>
</comment>
<dbReference type="Pfam" id="PF01774">
    <property type="entry name" value="UreD"/>
    <property type="match status" value="1"/>
</dbReference>
<dbReference type="GO" id="GO:0005737">
    <property type="term" value="C:cytoplasm"/>
    <property type="evidence" value="ECO:0007669"/>
    <property type="project" value="UniProtKB-SubCell"/>
</dbReference>
<name>A0A318JPW1_9NEIS</name>
<reference evidence="4 5" key="1">
    <citation type="submission" date="2018-05" db="EMBL/GenBank/DDBJ databases">
        <title>Genomic Encyclopedia of Type Strains, Phase IV (KMG-IV): sequencing the most valuable type-strain genomes for metagenomic binning, comparative biology and taxonomic classification.</title>
        <authorList>
            <person name="Goeker M."/>
        </authorList>
    </citation>
    <scope>NUCLEOTIDE SEQUENCE [LARGE SCALE GENOMIC DNA]</scope>
    <source>
        <strain evidence="4 5">DSM 25134</strain>
    </source>
</reference>
<dbReference type="GO" id="GO:0016151">
    <property type="term" value="F:nickel cation binding"/>
    <property type="evidence" value="ECO:0007669"/>
    <property type="project" value="UniProtKB-UniRule"/>
</dbReference>
<comment type="function">
    <text evidence="3">Required for maturation of urease via the functional incorporation of the urease nickel metallocenter.</text>
</comment>
<comment type="caution">
    <text evidence="4">The sequence shown here is derived from an EMBL/GenBank/DDBJ whole genome shotgun (WGS) entry which is preliminary data.</text>
</comment>
<comment type="similarity">
    <text evidence="1 3">Belongs to the UreD family.</text>
</comment>
<keyword evidence="2 3" id="KW-0143">Chaperone</keyword>
<evidence type="ECO:0000256" key="3">
    <source>
        <dbReference type="HAMAP-Rule" id="MF_01384"/>
    </source>
</evidence>
<dbReference type="PANTHER" id="PTHR33643">
    <property type="entry name" value="UREASE ACCESSORY PROTEIN D"/>
    <property type="match status" value="1"/>
</dbReference>
<evidence type="ECO:0000313" key="4">
    <source>
        <dbReference type="EMBL" id="PXX50605.1"/>
    </source>
</evidence>
<dbReference type="HAMAP" id="MF_01384">
    <property type="entry name" value="UreD"/>
    <property type="match status" value="1"/>
</dbReference>
<sequence length="286" mass="30777">MNPNALSMAIPLPAGLQAGWHAALELGYAVVQGRTVPVHRRHQGPLRVQKHFIDAHGQCQHIVVHPPGGMAGGDTLTLDIDLAAGSQVLLTSPGAAKWYDSFGRQAGQQLQVRQLPGSLLEWLPQETILFAGSSVRLDNVFRLHGDARLLAGEVMCLGRPASGAAFNRGLWQQASEVWRDDTLLWCEHNHVPGDSPLLASPVGMGGHTVLATLLWAGPALPPDIHQACLELPCAGRAAVSQLPGIWLARFIGDSAEAAHHWLRGCRNLIYPFSHGRAASQPRIWAS</sequence>
<dbReference type="InterPro" id="IPR002669">
    <property type="entry name" value="UreD"/>
</dbReference>
<accession>A0A318JPW1</accession>
<keyword evidence="3" id="KW-0996">Nickel insertion</keyword>
<evidence type="ECO:0000256" key="1">
    <source>
        <dbReference type="ARBA" id="ARBA00007177"/>
    </source>
</evidence>
<proteinExistence type="inferred from homology"/>
<evidence type="ECO:0000256" key="2">
    <source>
        <dbReference type="ARBA" id="ARBA00023186"/>
    </source>
</evidence>
<dbReference type="Proteomes" id="UP000248395">
    <property type="component" value="Unassembled WGS sequence"/>
</dbReference>
<keyword evidence="3" id="KW-0963">Cytoplasm</keyword>
<gene>
    <name evidence="3" type="primary">ureD</name>
    <name evidence="4" type="ORF">DFR38_102262</name>
</gene>
<dbReference type="AlphaFoldDB" id="A0A318JPW1"/>
<organism evidence="4 5">
    <name type="scientific">Aquitalea magnusonii</name>
    <dbReference type="NCBI Taxonomy" id="332411"/>
    <lineage>
        <taxon>Bacteria</taxon>
        <taxon>Pseudomonadati</taxon>
        <taxon>Pseudomonadota</taxon>
        <taxon>Betaproteobacteria</taxon>
        <taxon>Neisseriales</taxon>
        <taxon>Chromobacteriaceae</taxon>
        <taxon>Aquitalea</taxon>
    </lineage>
</organism>
<dbReference type="PANTHER" id="PTHR33643:SF1">
    <property type="entry name" value="UREASE ACCESSORY PROTEIN D"/>
    <property type="match status" value="1"/>
</dbReference>
<dbReference type="RefSeq" id="WP_059286828.1">
    <property type="nucleotide sequence ID" value="NZ_LNQU01000114.1"/>
</dbReference>